<dbReference type="Proteomes" id="UP000178129">
    <property type="component" value="Unassembled WGS sequence"/>
</dbReference>
<name>A0A1E1JU77_9HELO</name>
<dbReference type="AlphaFoldDB" id="A0A1E1JU77"/>
<accession>A0A1E1JU77</accession>
<sequence length="215" mass="24477">MILGFDPKDYASMLIHIWIVASGERSIRVRRATPRILRRAYLIYLEITSEDWGKMSPELAQFKAERACWKRYTDDIPHILPFDCGRCRSFLHEACTEPPQENNDADAGQHGITPADSAHEPAVQDLAAQDAVVEDAAVQGAVVQDPVVQEHVLRQPAVHDLFLEQWIDESIWFTPQVIAVKCGLCESEQHIRHYCPGARQNPVWDNWLRSLLSIL</sequence>
<proteinExistence type="predicted"/>
<protein>
    <submittedName>
        <fullName evidence="2">Uncharacterized protein</fullName>
    </submittedName>
</protein>
<dbReference type="InParanoid" id="A0A1E1JU77"/>
<feature type="region of interest" description="Disordered" evidence="1">
    <location>
        <begin position="98"/>
        <end position="124"/>
    </location>
</feature>
<keyword evidence="3" id="KW-1185">Reference proteome</keyword>
<evidence type="ECO:0000256" key="1">
    <source>
        <dbReference type="SAM" id="MobiDB-lite"/>
    </source>
</evidence>
<gene>
    <name evidence="2" type="ORF">RCO7_08977</name>
</gene>
<evidence type="ECO:0000313" key="2">
    <source>
        <dbReference type="EMBL" id="CZS89465.1"/>
    </source>
</evidence>
<comment type="caution">
    <text evidence="2">The sequence shown here is derived from an EMBL/GenBank/DDBJ whole genome shotgun (WGS) entry which is preliminary data.</text>
</comment>
<reference evidence="3" key="1">
    <citation type="submission" date="2016-03" db="EMBL/GenBank/DDBJ databases">
        <authorList>
            <person name="Ploux O."/>
        </authorList>
    </citation>
    <scope>NUCLEOTIDE SEQUENCE [LARGE SCALE GENOMIC DNA]</scope>
    <source>
        <strain evidence="3">UK7</strain>
    </source>
</reference>
<evidence type="ECO:0000313" key="3">
    <source>
        <dbReference type="Proteomes" id="UP000178129"/>
    </source>
</evidence>
<dbReference type="EMBL" id="FJUW01000003">
    <property type="protein sequence ID" value="CZS89465.1"/>
    <property type="molecule type" value="Genomic_DNA"/>
</dbReference>
<organism evidence="2 3">
    <name type="scientific">Rhynchosporium graminicola</name>
    <dbReference type="NCBI Taxonomy" id="2792576"/>
    <lineage>
        <taxon>Eukaryota</taxon>
        <taxon>Fungi</taxon>
        <taxon>Dikarya</taxon>
        <taxon>Ascomycota</taxon>
        <taxon>Pezizomycotina</taxon>
        <taxon>Leotiomycetes</taxon>
        <taxon>Helotiales</taxon>
        <taxon>Ploettnerulaceae</taxon>
        <taxon>Rhynchosporium</taxon>
    </lineage>
</organism>